<dbReference type="GO" id="GO:0009253">
    <property type="term" value="P:peptidoglycan catabolic process"/>
    <property type="evidence" value="ECO:0007669"/>
    <property type="project" value="TreeGrafter"/>
</dbReference>
<dbReference type="InterPro" id="IPR011970">
    <property type="entry name" value="MltB_2"/>
</dbReference>
<proteinExistence type="predicted"/>
<dbReference type="Gene3D" id="1.10.8.350">
    <property type="entry name" value="Bacterial muramidase"/>
    <property type="match status" value="1"/>
</dbReference>
<protein>
    <submittedName>
        <fullName evidence="3">Lytic murein transglycosylase</fullName>
    </submittedName>
</protein>
<dbReference type="GO" id="GO:0008933">
    <property type="term" value="F:peptidoglycan lytic transglycosylase activity"/>
    <property type="evidence" value="ECO:0007669"/>
    <property type="project" value="TreeGrafter"/>
</dbReference>
<dbReference type="Gene3D" id="1.10.530.10">
    <property type="match status" value="1"/>
</dbReference>
<sequence>MSETIGEAKLTEGSGTQDGLNQWLAVFRERALAAGISSATLDALQGAEYLPQVVYNDRHQNEFTKTIWDYLDKAVSDDRMASGVKALKARADTLARIEATYGVDAEVVAAVWGLESAYGAVRGDVPTLHALATLAYDGRRGAFFEGELIAALKIVQLGDATAETLRGSWAGAMGHTQFMPSSWHAFAVDFTGDGKRDIWSDDPTDALASTAAYLAGKGWIRGAPWGVEITLPPGFDYDLTTERVKKPVAGWQAMGLRLADGGDLPDHGLASVLLPGGHRGAAFLIFQNFHVIESYNTADAYVIAVGHLADRLQGGGPIRAQWPREERALSFDERVSLQRNLTAQGFDTGGIDARMGPKTVAAIKGFQKARGLVPDGFPSLTVLQALQ</sequence>
<evidence type="ECO:0000259" key="1">
    <source>
        <dbReference type="Pfam" id="PF01471"/>
    </source>
</evidence>
<dbReference type="AlphaFoldDB" id="A0A6M0QTT4"/>
<dbReference type="Proteomes" id="UP000477782">
    <property type="component" value="Unassembled WGS sequence"/>
</dbReference>
<dbReference type="Pfam" id="PF13406">
    <property type="entry name" value="SLT_2"/>
    <property type="match status" value="1"/>
</dbReference>
<dbReference type="InterPro" id="IPR023346">
    <property type="entry name" value="Lysozyme-like_dom_sf"/>
</dbReference>
<keyword evidence="4" id="KW-1185">Reference proteome</keyword>
<comment type="caution">
    <text evidence="3">The sequence shown here is derived from an EMBL/GenBank/DDBJ whole genome shotgun (WGS) entry which is preliminary data.</text>
</comment>
<dbReference type="EMBL" id="JAAIVJ010000003">
    <property type="protein sequence ID" value="NEY90053.1"/>
    <property type="molecule type" value="Genomic_DNA"/>
</dbReference>
<dbReference type="Pfam" id="PF01471">
    <property type="entry name" value="PG_binding_1"/>
    <property type="match status" value="1"/>
</dbReference>
<dbReference type="SUPFAM" id="SSF47090">
    <property type="entry name" value="PGBD-like"/>
    <property type="match status" value="1"/>
</dbReference>
<dbReference type="PANTHER" id="PTHR30163:SF8">
    <property type="entry name" value="LYTIC MUREIN TRANSGLYCOSYLASE"/>
    <property type="match status" value="1"/>
</dbReference>
<dbReference type="InterPro" id="IPR036365">
    <property type="entry name" value="PGBD-like_sf"/>
</dbReference>
<evidence type="ECO:0000259" key="2">
    <source>
        <dbReference type="Pfam" id="PF13406"/>
    </source>
</evidence>
<dbReference type="FunFam" id="1.10.8.350:FF:000001">
    <property type="entry name" value="Lytic murein transglycosylase B"/>
    <property type="match status" value="1"/>
</dbReference>
<organism evidence="3 4">
    <name type="scientific">Tabrizicola oligotrophica</name>
    <dbReference type="NCBI Taxonomy" id="2710650"/>
    <lineage>
        <taxon>Bacteria</taxon>
        <taxon>Pseudomonadati</taxon>
        <taxon>Pseudomonadota</taxon>
        <taxon>Alphaproteobacteria</taxon>
        <taxon>Rhodobacterales</taxon>
        <taxon>Paracoccaceae</taxon>
        <taxon>Tabrizicola</taxon>
    </lineage>
</organism>
<feature type="domain" description="Transglycosylase SLT" evidence="2">
    <location>
        <begin position="21"/>
        <end position="310"/>
    </location>
</feature>
<reference evidence="3 4" key="1">
    <citation type="submission" date="2020-02" db="EMBL/GenBank/DDBJ databases">
        <authorList>
            <person name="Chen W.-M."/>
        </authorList>
    </citation>
    <scope>NUCLEOTIDE SEQUENCE [LARGE SCALE GENOMIC DNA]</scope>
    <source>
        <strain evidence="3 4">KMS-5</strain>
    </source>
</reference>
<feature type="domain" description="Peptidoglycan binding-like" evidence="1">
    <location>
        <begin position="333"/>
        <end position="386"/>
    </location>
</feature>
<dbReference type="NCBIfam" id="TIGR02283">
    <property type="entry name" value="MltB_2"/>
    <property type="match status" value="1"/>
</dbReference>
<evidence type="ECO:0000313" key="4">
    <source>
        <dbReference type="Proteomes" id="UP000477782"/>
    </source>
</evidence>
<dbReference type="InterPro" id="IPR036366">
    <property type="entry name" value="PGBDSf"/>
</dbReference>
<dbReference type="CDD" id="cd13399">
    <property type="entry name" value="Slt35-like"/>
    <property type="match status" value="1"/>
</dbReference>
<evidence type="ECO:0000313" key="3">
    <source>
        <dbReference type="EMBL" id="NEY90053.1"/>
    </source>
</evidence>
<dbReference type="PANTHER" id="PTHR30163">
    <property type="entry name" value="MEMBRANE-BOUND LYTIC MUREIN TRANSGLYCOSYLASE B"/>
    <property type="match status" value="1"/>
</dbReference>
<dbReference type="InterPro" id="IPR002477">
    <property type="entry name" value="Peptidoglycan-bd-like"/>
</dbReference>
<accession>A0A6M0QTT4</accession>
<dbReference type="Gene3D" id="1.10.101.10">
    <property type="entry name" value="PGBD-like superfamily/PGBD"/>
    <property type="match status" value="1"/>
</dbReference>
<gene>
    <name evidence="3" type="ORF">G4Z14_07045</name>
</gene>
<dbReference type="InterPro" id="IPR031304">
    <property type="entry name" value="SLT_2"/>
</dbReference>
<dbReference type="InterPro" id="IPR043426">
    <property type="entry name" value="MltB-like"/>
</dbReference>
<dbReference type="SUPFAM" id="SSF53955">
    <property type="entry name" value="Lysozyme-like"/>
    <property type="match status" value="1"/>
</dbReference>
<name>A0A6M0QTT4_9RHOB</name>